<name>A0A1Y5RMJ4_9PROT</name>
<evidence type="ECO:0000256" key="3">
    <source>
        <dbReference type="ARBA" id="ARBA00022840"/>
    </source>
</evidence>
<dbReference type="GO" id="GO:0005737">
    <property type="term" value="C:cytoplasm"/>
    <property type="evidence" value="ECO:0007669"/>
    <property type="project" value="UniProtKB-SubCell"/>
</dbReference>
<evidence type="ECO:0000256" key="4">
    <source>
        <dbReference type="ARBA" id="ARBA00022993"/>
    </source>
</evidence>
<protein>
    <recommendedName>
        <fullName evidence="5 6">Dephospho-CoA kinase</fullName>
        <ecNumber evidence="5 6">2.7.1.24</ecNumber>
    </recommendedName>
    <alternativeName>
        <fullName evidence="5">Dephosphocoenzyme A kinase</fullName>
    </alternativeName>
</protein>
<dbReference type="CDD" id="cd02022">
    <property type="entry name" value="DPCK"/>
    <property type="match status" value="1"/>
</dbReference>
<dbReference type="EC" id="2.7.1.24" evidence="5 6"/>
<accession>A0A1Y5RMJ4</accession>
<dbReference type="SUPFAM" id="SSF52540">
    <property type="entry name" value="P-loop containing nucleoside triphosphate hydrolases"/>
    <property type="match status" value="1"/>
</dbReference>
<dbReference type="UniPathway" id="UPA00241">
    <property type="reaction ID" value="UER00356"/>
</dbReference>
<dbReference type="HAMAP" id="MF_00376">
    <property type="entry name" value="Dephospho_CoA_kinase"/>
    <property type="match status" value="1"/>
</dbReference>
<dbReference type="InterPro" id="IPR001977">
    <property type="entry name" value="Depp_CoAkinase"/>
</dbReference>
<comment type="subcellular location">
    <subcellularLocation>
        <location evidence="5">Cytoplasm</location>
    </subcellularLocation>
</comment>
<keyword evidence="5" id="KW-0963">Cytoplasm</keyword>
<dbReference type="RefSeq" id="WP_085881853.1">
    <property type="nucleotide sequence ID" value="NZ_FWFR01000001.1"/>
</dbReference>
<dbReference type="EMBL" id="FWFR01000001">
    <property type="protein sequence ID" value="SLN20959.1"/>
    <property type="molecule type" value="Genomic_DNA"/>
</dbReference>
<keyword evidence="4 5" id="KW-0173">Coenzyme A biosynthesis</keyword>
<comment type="catalytic activity">
    <reaction evidence="5">
        <text>3'-dephospho-CoA + ATP = ADP + CoA + H(+)</text>
        <dbReference type="Rhea" id="RHEA:18245"/>
        <dbReference type="ChEBI" id="CHEBI:15378"/>
        <dbReference type="ChEBI" id="CHEBI:30616"/>
        <dbReference type="ChEBI" id="CHEBI:57287"/>
        <dbReference type="ChEBI" id="CHEBI:57328"/>
        <dbReference type="ChEBI" id="CHEBI:456216"/>
        <dbReference type="EC" id="2.7.1.24"/>
    </reaction>
</comment>
<dbReference type="GO" id="GO:0004140">
    <property type="term" value="F:dephospho-CoA kinase activity"/>
    <property type="evidence" value="ECO:0007669"/>
    <property type="project" value="UniProtKB-UniRule"/>
</dbReference>
<keyword evidence="3 5" id="KW-0067">ATP-binding</keyword>
<comment type="pathway">
    <text evidence="5">Cofactor biosynthesis; coenzyme A biosynthesis; CoA from (R)-pantothenate: step 5/5.</text>
</comment>
<comment type="similarity">
    <text evidence="1 5">Belongs to the CoaE family.</text>
</comment>
<dbReference type="InParanoid" id="A0A1Y5RMJ4"/>
<evidence type="ECO:0000256" key="1">
    <source>
        <dbReference type="ARBA" id="ARBA00009018"/>
    </source>
</evidence>
<dbReference type="Pfam" id="PF01121">
    <property type="entry name" value="CoaE"/>
    <property type="match status" value="1"/>
</dbReference>
<dbReference type="PANTHER" id="PTHR10695:SF46">
    <property type="entry name" value="BIFUNCTIONAL COENZYME A SYNTHASE-RELATED"/>
    <property type="match status" value="1"/>
</dbReference>
<reference evidence="7 8" key="1">
    <citation type="submission" date="2017-03" db="EMBL/GenBank/DDBJ databases">
        <authorList>
            <person name="Afonso C.L."/>
            <person name="Miller P.J."/>
            <person name="Scott M.A."/>
            <person name="Spackman E."/>
            <person name="Goraichik I."/>
            <person name="Dimitrov K.M."/>
            <person name="Suarez D.L."/>
            <person name="Swayne D.E."/>
        </authorList>
    </citation>
    <scope>NUCLEOTIDE SEQUENCE [LARGE SCALE GENOMIC DNA]</scope>
    <source>
        <strain evidence="7 8">CECT 7691</strain>
    </source>
</reference>
<keyword evidence="5 7" id="KW-0418">Kinase</keyword>
<dbReference type="Gene3D" id="3.40.50.300">
    <property type="entry name" value="P-loop containing nucleotide triphosphate hydrolases"/>
    <property type="match status" value="1"/>
</dbReference>
<dbReference type="NCBIfam" id="TIGR00152">
    <property type="entry name" value="dephospho-CoA kinase"/>
    <property type="match status" value="1"/>
</dbReference>
<dbReference type="FunCoup" id="A0A1Y5RMJ4">
    <property type="interactions" value="464"/>
</dbReference>
<dbReference type="Proteomes" id="UP000193200">
    <property type="component" value="Unassembled WGS sequence"/>
</dbReference>
<proteinExistence type="inferred from homology"/>
<evidence type="ECO:0000313" key="7">
    <source>
        <dbReference type="EMBL" id="SLN20959.1"/>
    </source>
</evidence>
<dbReference type="PROSITE" id="PS51219">
    <property type="entry name" value="DPCK"/>
    <property type="match status" value="1"/>
</dbReference>
<dbReference type="PANTHER" id="PTHR10695">
    <property type="entry name" value="DEPHOSPHO-COA KINASE-RELATED"/>
    <property type="match status" value="1"/>
</dbReference>
<dbReference type="OrthoDB" id="9812943at2"/>
<dbReference type="GO" id="GO:0005524">
    <property type="term" value="F:ATP binding"/>
    <property type="evidence" value="ECO:0007669"/>
    <property type="project" value="UniProtKB-UniRule"/>
</dbReference>
<sequence>MKTIGLTGSIGMGKSTVAGMFRALGVPTYDSDAAVHAIYARGGTAVGPIGAAFPGTIRDGAVDRAALSACVIGKPEELARLEKIIHPLLSEGRKAFLRDAEASGKALALLDIPLLFETGGEARVDIVVVVSAPADIQRERVMKRPGMTAEKLDAILARQTPDAEKRARADWVIETGGSLDDTLNQVTSLVRRLTGADDQRQES</sequence>
<organism evidence="7 8">
    <name type="scientific">Oceanibacterium hippocampi</name>
    <dbReference type="NCBI Taxonomy" id="745714"/>
    <lineage>
        <taxon>Bacteria</taxon>
        <taxon>Pseudomonadati</taxon>
        <taxon>Pseudomonadota</taxon>
        <taxon>Alphaproteobacteria</taxon>
        <taxon>Sneathiellales</taxon>
        <taxon>Sneathiellaceae</taxon>
        <taxon>Oceanibacterium</taxon>
    </lineage>
</organism>
<gene>
    <name evidence="5 7" type="primary">coaE</name>
    <name evidence="7" type="ORF">OCH7691_00518</name>
</gene>
<evidence type="ECO:0000256" key="5">
    <source>
        <dbReference type="HAMAP-Rule" id="MF_00376"/>
    </source>
</evidence>
<dbReference type="GO" id="GO:0015937">
    <property type="term" value="P:coenzyme A biosynthetic process"/>
    <property type="evidence" value="ECO:0007669"/>
    <property type="project" value="UniProtKB-UniRule"/>
</dbReference>
<dbReference type="InterPro" id="IPR027417">
    <property type="entry name" value="P-loop_NTPase"/>
</dbReference>
<feature type="binding site" evidence="5">
    <location>
        <begin position="11"/>
        <end position="16"/>
    </location>
    <ligand>
        <name>ATP</name>
        <dbReference type="ChEBI" id="CHEBI:30616"/>
    </ligand>
</feature>
<keyword evidence="2 5" id="KW-0547">Nucleotide-binding</keyword>
<keyword evidence="8" id="KW-1185">Reference proteome</keyword>
<evidence type="ECO:0000256" key="6">
    <source>
        <dbReference type="NCBIfam" id="TIGR00152"/>
    </source>
</evidence>
<keyword evidence="5 7" id="KW-0808">Transferase</keyword>
<evidence type="ECO:0000313" key="8">
    <source>
        <dbReference type="Proteomes" id="UP000193200"/>
    </source>
</evidence>
<evidence type="ECO:0000256" key="2">
    <source>
        <dbReference type="ARBA" id="ARBA00022741"/>
    </source>
</evidence>
<dbReference type="AlphaFoldDB" id="A0A1Y5RMJ4"/>
<comment type="function">
    <text evidence="5">Catalyzes the phosphorylation of the 3'-hydroxyl group of dephosphocoenzyme A to form coenzyme A.</text>
</comment>